<sequence length="258" mass="26808">MDPLFTLAGFVVGICVGLTGVGGGALMTPILVMGFGIPPALAVGTDLVYAAITKASGVWFHGRKGSIRWRLVGCLALGSLPATAITIWLLDYLQPGGNHERLITVALGVTLIFTSLVLLLKERIARGLESGNSRTAVWIRHHRTRLLILLGAVLGVLVTLSSVGAGALTAAILFLLYPRMPAIAIVGTDLAHAVPLATLAGLGHLQLGNVDLTLLGSLLLGSIPGTALGSQLGIHLPEQILRRGLAGLLFLTGLKFAF</sequence>
<evidence type="ECO:0000313" key="7">
    <source>
        <dbReference type="EMBL" id="PLX59911.1"/>
    </source>
</evidence>
<dbReference type="Proteomes" id="UP000235015">
    <property type="component" value="Unassembled WGS sequence"/>
</dbReference>
<protein>
    <recommendedName>
        <fullName evidence="6">Probable membrane transporter protein</fullName>
    </recommendedName>
</protein>
<evidence type="ECO:0000313" key="8">
    <source>
        <dbReference type="Proteomes" id="UP000235015"/>
    </source>
</evidence>
<dbReference type="EMBL" id="PKUN01000030">
    <property type="protein sequence ID" value="PLX59911.1"/>
    <property type="molecule type" value="Genomic_DNA"/>
</dbReference>
<feature type="transmembrane region" description="Helical" evidence="6">
    <location>
        <begin position="102"/>
        <end position="120"/>
    </location>
</feature>
<dbReference type="RefSeq" id="WP_273440934.1">
    <property type="nucleotide sequence ID" value="NZ_PKUN01000030.1"/>
</dbReference>
<feature type="transmembrane region" description="Helical" evidence="6">
    <location>
        <begin position="30"/>
        <end position="50"/>
    </location>
</feature>
<dbReference type="PANTHER" id="PTHR43701">
    <property type="entry name" value="MEMBRANE TRANSPORTER PROTEIN MJ0441-RELATED"/>
    <property type="match status" value="1"/>
</dbReference>
<accession>A0A2N6CS56</accession>
<keyword evidence="5 6" id="KW-0472">Membrane</keyword>
<evidence type="ECO:0000256" key="1">
    <source>
        <dbReference type="ARBA" id="ARBA00004141"/>
    </source>
</evidence>
<evidence type="ECO:0000256" key="6">
    <source>
        <dbReference type="RuleBase" id="RU363041"/>
    </source>
</evidence>
<comment type="similarity">
    <text evidence="2 6">Belongs to the 4-toluene sulfonate uptake permease (TSUP) (TC 2.A.102) family.</text>
</comment>
<evidence type="ECO:0000256" key="4">
    <source>
        <dbReference type="ARBA" id="ARBA00022989"/>
    </source>
</evidence>
<dbReference type="InterPro" id="IPR002781">
    <property type="entry name" value="TM_pro_TauE-like"/>
</dbReference>
<reference evidence="7 8" key="1">
    <citation type="submission" date="2017-11" db="EMBL/GenBank/DDBJ databases">
        <title>Genome-resolved metagenomics identifies genetic mobility, metabolic interactions, and unexpected diversity in perchlorate-reducing communities.</title>
        <authorList>
            <person name="Barnum T.P."/>
            <person name="Figueroa I.A."/>
            <person name="Carlstrom C.I."/>
            <person name="Lucas L.N."/>
            <person name="Engelbrektson A.L."/>
            <person name="Coates J.D."/>
        </authorList>
    </citation>
    <scope>NUCLEOTIDE SEQUENCE [LARGE SCALE GENOMIC DNA]</scope>
    <source>
        <strain evidence="7">BM301</strain>
    </source>
</reference>
<name>A0A2N6CS56_9GAMM</name>
<keyword evidence="3 6" id="KW-0812">Transmembrane</keyword>
<evidence type="ECO:0000256" key="3">
    <source>
        <dbReference type="ARBA" id="ARBA00022692"/>
    </source>
</evidence>
<feature type="transmembrane region" description="Helical" evidence="6">
    <location>
        <begin position="71"/>
        <end position="90"/>
    </location>
</feature>
<keyword evidence="6" id="KW-1003">Cell membrane</keyword>
<gene>
    <name evidence="7" type="ORF">C0630_18595</name>
</gene>
<dbReference type="GO" id="GO:0005886">
    <property type="term" value="C:plasma membrane"/>
    <property type="evidence" value="ECO:0007669"/>
    <property type="project" value="UniProtKB-SubCell"/>
</dbReference>
<dbReference type="AlphaFoldDB" id="A0A2N6CS56"/>
<dbReference type="InterPro" id="IPR051598">
    <property type="entry name" value="TSUP/Inactive_protease-like"/>
</dbReference>
<feature type="transmembrane region" description="Helical" evidence="6">
    <location>
        <begin position="214"/>
        <end position="234"/>
    </location>
</feature>
<dbReference type="PANTHER" id="PTHR43701:SF2">
    <property type="entry name" value="MEMBRANE TRANSPORTER PROTEIN YJNA-RELATED"/>
    <property type="match status" value="1"/>
</dbReference>
<feature type="transmembrane region" description="Helical" evidence="6">
    <location>
        <begin position="182"/>
        <end position="202"/>
    </location>
</feature>
<proteinExistence type="inferred from homology"/>
<feature type="transmembrane region" description="Helical" evidence="6">
    <location>
        <begin position="146"/>
        <end position="176"/>
    </location>
</feature>
<organism evidence="7 8">
    <name type="scientific">Sedimenticola selenatireducens</name>
    <dbReference type="NCBI Taxonomy" id="191960"/>
    <lineage>
        <taxon>Bacteria</taxon>
        <taxon>Pseudomonadati</taxon>
        <taxon>Pseudomonadota</taxon>
        <taxon>Gammaproteobacteria</taxon>
        <taxon>Chromatiales</taxon>
        <taxon>Sedimenticolaceae</taxon>
        <taxon>Sedimenticola</taxon>
    </lineage>
</organism>
<dbReference type="STRING" id="1111735.GCA_000428045_03227"/>
<evidence type="ECO:0000256" key="2">
    <source>
        <dbReference type="ARBA" id="ARBA00009142"/>
    </source>
</evidence>
<dbReference type="Pfam" id="PF01925">
    <property type="entry name" value="TauE"/>
    <property type="match status" value="1"/>
</dbReference>
<evidence type="ECO:0000256" key="5">
    <source>
        <dbReference type="ARBA" id="ARBA00023136"/>
    </source>
</evidence>
<keyword evidence="4 6" id="KW-1133">Transmembrane helix</keyword>
<comment type="subcellular location">
    <subcellularLocation>
        <location evidence="6">Cell membrane</location>
        <topology evidence="6">Multi-pass membrane protein</topology>
    </subcellularLocation>
    <subcellularLocation>
        <location evidence="1">Membrane</location>
        <topology evidence="1">Multi-pass membrane protein</topology>
    </subcellularLocation>
</comment>
<comment type="caution">
    <text evidence="7">The sequence shown here is derived from an EMBL/GenBank/DDBJ whole genome shotgun (WGS) entry which is preliminary data.</text>
</comment>